<protein>
    <submittedName>
        <fullName evidence="6">Lipase</fullName>
    </submittedName>
</protein>
<dbReference type="GO" id="GO:0016042">
    <property type="term" value="P:lipid catabolic process"/>
    <property type="evidence" value="ECO:0007669"/>
    <property type="project" value="TreeGrafter"/>
</dbReference>
<feature type="domain" description="Lipase" evidence="5">
    <location>
        <begin position="16"/>
        <end position="280"/>
    </location>
</feature>
<evidence type="ECO:0000256" key="4">
    <source>
        <dbReference type="RuleBase" id="RU004262"/>
    </source>
</evidence>
<keyword evidence="3" id="KW-0964">Secreted</keyword>
<dbReference type="GO" id="GO:0017171">
    <property type="term" value="F:serine hydrolase activity"/>
    <property type="evidence" value="ECO:0007669"/>
    <property type="project" value="TreeGrafter"/>
</dbReference>
<dbReference type="InterPro" id="IPR000734">
    <property type="entry name" value="TAG_lipase"/>
</dbReference>
<dbReference type="Pfam" id="PF00151">
    <property type="entry name" value="Lipase"/>
    <property type="match status" value="1"/>
</dbReference>
<sequence length="282" mass="31802">MKLTYSTHYQQNNYTRNNHPVNLNLNKSLIESGFNHSIPTKIIIHGYLSNINEQVFTLPKDAYLAQDNYNIIGMDWSALCEFEYFSARKGAQTAGKSLFYFLQFLARQDVSYDDIHLIGHSLGAHVAAMGADALPDGRIGRITGLDPAGPGYSDVAHNLRLDPGDAKLVDVIHTYMRVLSLSEPLGHVDFYPNGGRYQPGCPDIYDILKIPESVMCNHGRAIMYFVESIINSKAFRSKRCQTVEDATSARCFEDSDVYMGNIDTYTTGIYYVRTRSKYPFSY</sequence>
<evidence type="ECO:0000256" key="1">
    <source>
        <dbReference type="ARBA" id="ARBA00004613"/>
    </source>
</evidence>
<comment type="subcellular location">
    <subcellularLocation>
        <location evidence="1">Secreted</location>
    </subcellularLocation>
</comment>
<dbReference type="GO" id="GO:0016298">
    <property type="term" value="F:lipase activity"/>
    <property type="evidence" value="ECO:0007669"/>
    <property type="project" value="InterPro"/>
</dbReference>
<dbReference type="InterPro" id="IPR013818">
    <property type="entry name" value="Lipase"/>
</dbReference>
<comment type="caution">
    <text evidence="6">The sequence shown here is derived from an EMBL/GenBank/DDBJ whole genome shotgun (WGS) entry which is preliminary data.</text>
</comment>
<dbReference type="CDD" id="cd00707">
    <property type="entry name" value="Pancreat_lipase_like"/>
    <property type="match status" value="1"/>
</dbReference>
<dbReference type="InterPro" id="IPR033906">
    <property type="entry name" value="Lipase_N"/>
</dbReference>
<dbReference type="SUPFAM" id="SSF53474">
    <property type="entry name" value="alpha/beta-Hydrolases"/>
    <property type="match status" value="1"/>
</dbReference>
<evidence type="ECO:0000256" key="2">
    <source>
        <dbReference type="ARBA" id="ARBA00010701"/>
    </source>
</evidence>
<dbReference type="PANTHER" id="PTHR11610">
    <property type="entry name" value="LIPASE"/>
    <property type="match status" value="1"/>
</dbReference>
<dbReference type="AlphaFoldDB" id="A0AAW1K425"/>
<organism evidence="6 7">
    <name type="scientific">Popillia japonica</name>
    <name type="common">Japanese beetle</name>
    <dbReference type="NCBI Taxonomy" id="7064"/>
    <lineage>
        <taxon>Eukaryota</taxon>
        <taxon>Metazoa</taxon>
        <taxon>Ecdysozoa</taxon>
        <taxon>Arthropoda</taxon>
        <taxon>Hexapoda</taxon>
        <taxon>Insecta</taxon>
        <taxon>Pterygota</taxon>
        <taxon>Neoptera</taxon>
        <taxon>Endopterygota</taxon>
        <taxon>Coleoptera</taxon>
        <taxon>Polyphaga</taxon>
        <taxon>Scarabaeiformia</taxon>
        <taxon>Scarabaeidae</taxon>
        <taxon>Rutelinae</taxon>
        <taxon>Popillia</taxon>
    </lineage>
</organism>
<comment type="similarity">
    <text evidence="2 4">Belongs to the AB hydrolase superfamily. Lipase family.</text>
</comment>
<dbReference type="GO" id="GO:0005615">
    <property type="term" value="C:extracellular space"/>
    <property type="evidence" value="ECO:0007669"/>
    <property type="project" value="TreeGrafter"/>
</dbReference>
<dbReference type="PRINTS" id="PR00821">
    <property type="entry name" value="TAGLIPASE"/>
</dbReference>
<dbReference type="Gene3D" id="3.40.50.1820">
    <property type="entry name" value="alpha/beta hydrolase"/>
    <property type="match status" value="1"/>
</dbReference>
<evidence type="ECO:0000259" key="5">
    <source>
        <dbReference type="Pfam" id="PF00151"/>
    </source>
</evidence>
<dbReference type="EMBL" id="JASPKY010000262">
    <property type="protein sequence ID" value="KAK9712526.1"/>
    <property type="molecule type" value="Genomic_DNA"/>
</dbReference>
<keyword evidence="7" id="KW-1185">Reference proteome</keyword>
<gene>
    <name evidence="6" type="ORF">QE152_g24861</name>
</gene>
<evidence type="ECO:0000313" key="6">
    <source>
        <dbReference type="EMBL" id="KAK9712526.1"/>
    </source>
</evidence>
<reference evidence="6 7" key="1">
    <citation type="journal article" date="2024" name="BMC Genomics">
        <title>De novo assembly and annotation of Popillia japonica's genome with initial clues to its potential as an invasive pest.</title>
        <authorList>
            <person name="Cucini C."/>
            <person name="Boschi S."/>
            <person name="Funari R."/>
            <person name="Cardaioli E."/>
            <person name="Iannotti N."/>
            <person name="Marturano G."/>
            <person name="Paoli F."/>
            <person name="Bruttini M."/>
            <person name="Carapelli A."/>
            <person name="Frati F."/>
            <person name="Nardi F."/>
        </authorList>
    </citation>
    <scope>NUCLEOTIDE SEQUENCE [LARGE SCALE GENOMIC DNA]</scope>
    <source>
        <strain evidence="6">DMR45628</strain>
    </source>
</reference>
<dbReference type="PANTHER" id="PTHR11610:SF173">
    <property type="entry name" value="LIPASE DOMAIN-CONTAINING PROTEIN-RELATED"/>
    <property type="match status" value="1"/>
</dbReference>
<evidence type="ECO:0000256" key="3">
    <source>
        <dbReference type="ARBA" id="ARBA00022525"/>
    </source>
</evidence>
<dbReference type="InterPro" id="IPR029058">
    <property type="entry name" value="AB_hydrolase_fold"/>
</dbReference>
<accession>A0AAW1K425</accession>
<dbReference type="Proteomes" id="UP001458880">
    <property type="component" value="Unassembled WGS sequence"/>
</dbReference>
<proteinExistence type="inferred from homology"/>
<evidence type="ECO:0000313" key="7">
    <source>
        <dbReference type="Proteomes" id="UP001458880"/>
    </source>
</evidence>
<name>A0AAW1K425_POPJA</name>